<feature type="active site" evidence="2">
    <location>
        <position position="249"/>
    </location>
</feature>
<dbReference type="PROSITE" id="PS00070">
    <property type="entry name" value="ALDEHYDE_DEHYDR_CYS"/>
    <property type="match status" value="1"/>
</dbReference>
<organism evidence="5 6">
    <name type="scientific">Polyangium sorediatum</name>
    <dbReference type="NCBI Taxonomy" id="889274"/>
    <lineage>
        <taxon>Bacteria</taxon>
        <taxon>Pseudomonadati</taxon>
        <taxon>Myxococcota</taxon>
        <taxon>Polyangia</taxon>
        <taxon>Polyangiales</taxon>
        <taxon>Polyangiaceae</taxon>
        <taxon>Polyangium</taxon>
    </lineage>
</organism>
<dbReference type="Pfam" id="PF00171">
    <property type="entry name" value="Aldedh"/>
    <property type="match status" value="1"/>
</dbReference>
<sequence>MKRYQMLIGGNWVDSVSGQTRELHDPANGEIVATVPEASREDARAAIDAAREAFDRGPWRKTTALDRAKLLFKLAEALTKEADALARLEVQSCGKPLAEAQFDVADAANCFEFYGGLATKIAGETMNVPANSVSFVVREPLGVCGQIIPWNYPLLMAAWKLAPALAAGNTCVLKPSELTPLTALELGRILTEVGFPPGVVNIITGPGAGAGEELAESPRVDKVAFTGGTVTGRKILLASSGNLKKVTLELGGKNPNIVFADADFESAVDGALFGAFANQGEVCSAGSRLLVERSIHDRLVAAMVEKIPRVKVGHGLDAATKMGPLVSAAHRDKVESYIRIGVDEGARLVCGGKRPADPALAKGHFLEPTIFVDVKPSMRIAREEIFGPVLSVLPFDTEEEAIALANDSEYGLAAAVWTKNLTRAHRVIRELRAGITWVNTYHPTFNEMPWGGYKQSGTGRELGLYGIEAYLETKQVNINLDEAPLGWY</sequence>
<dbReference type="PANTHER" id="PTHR11699">
    <property type="entry name" value="ALDEHYDE DEHYDROGENASE-RELATED"/>
    <property type="match status" value="1"/>
</dbReference>
<dbReference type="InterPro" id="IPR016163">
    <property type="entry name" value="Ald_DH_C"/>
</dbReference>
<evidence type="ECO:0000256" key="1">
    <source>
        <dbReference type="ARBA" id="ARBA00023002"/>
    </source>
</evidence>
<evidence type="ECO:0000313" key="6">
    <source>
        <dbReference type="Proteomes" id="UP001160301"/>
    </source>
</evidence>
<comment type="similarity">
    <text evidence="3">Belongs to the aldehyde dehydrogenase family.</text>
</comment>
<dbReference type="Gene3D" id="3.40.605.10">
    <property type="entry name" value="Aldehyde Dehydrogenase, Chain A, domain 1"/>
    <property type="match status" value="1"/>
</dbReference>
<evidence type="ECO:0000259" key="4">
    <source>
        <dbReference type="Pfam" id="PF00171"/>
    </source>
</evidence>
<evidence type="ECO:0000256" key="2">
    <source>
        <dbReference type="PROSITE-ProRule" id="PRU10007"/>
    </source>
</evidence>
<dbReference type="SUPFAM" id="SSF53720">
    <property type="entry name" value="ALDH-like"/>
    <property type="match status" value="1"/>
</dbReference>
<feature type="domain" description="Aldehyde dehydrogenase" evidence="4">
    <location>
        <begin position="12"/>
        <end position="476"/>
    </location>
</feature>
<dbReference type="PROSITE" id="PS00687">
    <property type="entry name" value="ALDEHYDE_DEHYDR_GLU"/>
    <property type="match status" value="1"/>
</dbReference>
<accession>A0ABT6NM52</accession>
<evidence type="ECO:0000313" key="5">
    <source>
        <dbReference type="EMBL" id="MDI1429383.1"/>
    </source>
</evidence>
<name>A0ABT6NM52_9BACT</name>
<reference evidence="5 6" key="1">
    <citation type="submission" date="2023-04" db="EMBL/GenBank/DDBJ databases">
        <title>The genome sequence of Polyangium sorediatum DSM14670.</title>
        <authorList>
            <person name="Zhang X."/>
        </authorList>
    </citation>
    <scope>NUCLEOTIDE SEQUENCE [LARGE SCALE GENOMIC DNA]</scope>
    <source>
        <strain evidence="5 6">DSM 14670</strain>
    </source>
</reference>
<protein>
    <submittedName>
        <fullName evidence="5">Aldehyde dehydrogenase family protein</fullName>
    </submittedName>
</protein>
<dbReference type="InterPro" id="IPR016160">
    <property type="entry name" value="Ald_DH_CS_CYS"/>
</dbReference>
<keyword evidence="1 3" id="KW-0560">Oxidoreductase</keyword>
<dbReference type="InterPro" id="IPR016161">
    <property type="entry name" value="Ald_DH/histidinol_DH"/>
</dbReference>
<dbReference type="InterPro" id="IPR029510">
    <property type="entry name" value="Ald_DH_CS_GLU"/>
</dbReference>
<gene>
    <name evidence="5" type="ORF">QHF89_07750</name>
</gene>
<dbReference type="InterPro" id="IPR015590">
    <property type="entry name" value="Aldehyde_DH_dom"/>
</dbReference>
<dbReference type="InterPro" id="IPR016162">
    <property type="entry name" value="Ald_DH_N"/>
</dbReference>
<dbReference type="EMBL" id="JARZHI010000004">
    <property type="protein sequence ID" value="MDI1429383.1"/>
    <property type="molecule type" value="Genomic_DNA"/>
</dbReference>
<evidence type="ECO:0000256" key="3">
    <source>
        <dbReference type="RuleBase" id="RU003345"/>
    </source>
</evidence>
<proteinExistence type="inferred from homology"/>
<dbReference type="Gene3D" id="3.40.309.10">
    <property type="entry name" value="Aldehyde Dehydrogenase, Chain A, domain 2"/>
    <property type="match status" value="1"/>
</dbReference>
<comment type="caution">
    <text evidence="5">The sequence shown here is derived from an EMBL/GenBank/DDBJ whole genome shotgun (WGS) entry which is preliminary data.</text>
</comment>
<dbReference type="RefSeq" id="WP_136965743.1">
    <property type="nucleotide sequence ID" value="NZ_JARZHI010000004.1"/>
</dbReference>
<keyword evidence="6" id="KW-1185">Reference proteome</keyword>
<dbReference type="Proteomes" id="UP001160301">
    <property type="component" value="Unassembled WGS sequence"/>
</dbReference>